<dbReference type="EMBL" id="JBBPFD010000001">
    <property type="protein sequence ID" value="KAK7944393.1"/>
    <property type="molecule type" value="Genomic_DNA"/>
</dbReference>
<name>A0AAW0PZD5_9GOBI</name>
<reference evidence="3" key="1">
    <citation type="submission" date="2024-04" db="EMBL/GenBank/DDBJ databases">
        <title>Salinicola lusitanus LLJ914,a marine bacterium isolated from the Okinawa Trough.</title>
        <authorList>
            <person name="Li J."/>
        </authorList>
    </citation>
    <scope>NUCLEOTIDE SEQUENCE [LARGE SCALE GENOMIC DNA]</scope>
</reference>
<accession>A0AAW0PZD5</accession>
<comment type="caution">
    <text evidence="2">The sequence shown here is derived from an EMBL/GenBank/DDBJ whole genome shotgun (WGS) entry which is preliminary data.</text>
</comment>
<dbReference type="Proteomes" id="UP001460270">
    <property type="component" value="Unassembled WGS sequence"/>
</dbReference>
<feature type="region of interest" description="Disordered" evidence="1">
    <location>
        <begin position="177"/>
        <end position="199"/>
    </location>
</feature>
<organism evidence="2 3">
    <name type="scientific">Mugilogobius chulae</name>
    <name type="common">yellowstripe goby</name>
    <dbReference type="NCBI Taxonomy" id="88201"/>
    <lineage>
        <taxon>Eukaryota</taxon>
        <taxon>Metazoa</taxon>
        <taxon>Chordata</taxon>
        <taxon>Craniata</taxon>
        <taxon>Vertebrata</taxon>
        <taxon>Euteleostomi</taxon>
        <taxon>Actinopterygii</taxon>
        <taxon>Neopterygii</taxon>
        <taxon>Teleostei</taxon>
        <taxon>Neoteleostei</taxon>
        <taxon>Acanthomorphata</taxon>
        <taxon>Gobiaria</taxon>
        <taxon>Gobiiformes</taxon>
        <taxon>Gobioidei</taxon>
        <taxon>Gobiidae</taxon>
        <taxon>Gobionellinae</taxon>
        <taxon>Mugilogobius</taxon>
    </lineage>
</organism>
<feature type="region of interest" description="Disordered" evidence="1">
    <location>
        <begin position="100"/>
        <end position="128"/>
    </location>
</feature>
<keyword evidence="3" id="KW-1185">Reference proteome</keyword>
<sequence length="243" mass="27465">MAFDNEAFEDFCVDFSQEPFTVFWTQPFDIEAAFNRLSTIFECEEELAKSRESVLSDENTSAPAQFTFQGEAKEGALVKKSKKFKLKFPKNKLAQISRAIRTGKTKKREETEARKLANGNKTSQGDKRQVNELCRNALDSIDSLEASIKQLEISVDSFGVASSPPAAPDLDLENKRATWGNQRDSQPPQRKRAKAGRGEQVRTLPLVEGRWNCSFAMESRVVSLLFSSLSVVFWFDCRSFLKI</sequence>
<evidence type="ECO:0000313" key="2">
    <source>
        <dbReference type="EMBL" id="KAK7944393.1"/>
    </source>
</evidence>
<feature type="compositionally biased region" description="Polar residues" evidence="1">
    <location>
        <begin position="179"/>
        <end position="188"/>
    </location>
</feature>
<evidence type="ECO:0000313" key="3">
    <source>
        <dbReference type="Proteomes" id="UP001460270"/>
    </source>
</evidence>
<dbReference type="AlphaFoldDB" id="A0AAW0PZD5"/>
<evidence type="ECO:0000256" key="1">
    <source>
        <dbReference type="SAM" id="MobiDB-lite"/>
    </source>
</evidence>
<protein>
    <submittedName>
        <fullName evidence="2">Uncharacterized protein</fullName>
    </submittedName>
</protein>
<gene>
    <name evidence="2" type="ORF">WMY93_000121</name>
</gene>
<proteinExistence type="predicted"/>